<organism evidence="1 2">
    <name type="scientific">Pseudomonas phage 98PfluR60PP</name>
    <dbReference type="NCBI Taxonomy" id="2163965"/>
    <lineage>
        <taxon>Viruses</taxon>
        <taxon>Duplodnaviria</taxon>
        <taxon>Heunggongvirae</taxon>
        <taxon>Uroviricota</taxon>
        <taxon>Caudoviricetes</taxon>
        <taxon>Schitoviridae</taxon>
        <taxon>Littlefixvirus</taxon>
        <taxon>Littlefixvirus 98Pflur60pp</taxon>
    </lineage>
</organism>
<evidence type="ECO:0000313" key="2">
    <source>
        <dbReference type="Proteomes" id="UP000246250"/>
    </source>
</evidence>
<dbReference type="GeneID" id="77935287"/>
<sequence length="75" mass="8799">MINLPKIGYYSFINGEWKYLSAYVSSVEVHMAYKANHSVWWYTGAIWREMIVPGRWRPLKGEPKPLQMLRLVGAI</sequence>
<proteinExistence type="predicted"/>
<protein>
    <submittedName>
        <fullName evidence="1">Uncharacterized protein</fullName>
    </submittedName>
</protein>
<reference evidence="1 2" key="1">
    <citation type="submission" date="2018-04" db="EMBL/GenBank/DDBJ databases">
        <title>Complete genome sequences of new Aeromonas and Pseudomonas phages promising in phage therapy dedicated to aquaculture.</title>
        <authorList>
            <person name="Kolsut J."/>
            <person name="Wojcik E."/>
            <person name="Wojtasik A."/>
            <person name="Dastych J."/>
        </authorList>
    </citation>
    <scope>NUCLEOTIDE SEQUENCE [LARGE SCALE GENOMIC DNA]</scope>
</reference>
<keyword evidence="2" id="KW-1185">Reference proteome</keyword>
<dbReference type="KEGG" id="vg:77935287"/>
<accession>A0A2S1PG93</accession>
<name>A0A2S1PG93_9CAUD</name>
<dbReference type="RefSeq" id="YP_010659319.1">
    <property type="nucleotide sequence ID" value="NC_070866.1"/>
</dbReference>
<evidence type="ECO:0000313" key="1">
    <source>
        <dbReference type="EMBL" id="AWH15515.1"/>
    </source>
</evidence>
<dbReference type="EMBL" id="MH179480">
    <property type="protein sequence ID" value="AWH15515.1"/>
    <property type="molecule type" value="Genomic_DNA"/>
</dbReference>
<dbReference type="Proteomes" id="UP000246250">
    <property type="component" value="Segment"/>
</dbReference>